<dbReference type="AlphaFoldDB" id="A0A932ER44"/>
<dbReference type="CDD" id="cd10719">
    <property type="entry name" value="DnaJ_zf"/>
    <property type="match status" value="1"/>
</dbReference>
<dbReference type="PRINTS" id="PR00625">
    <property type="entry name" value="JDOMAIN"/>
</dbReference>
<dbReference type="PROSITE" id="PS51188">
    <property type="entry name" value="ZF_CR"/>
    <property type="match status" value="1"/>
</dbReference>
<evidence type="ECO:0000256" key="1">
    <source>
        <dbReference type="ARBA" id="ARBA00004496"/>
    </source>
</evidence>
<dbReference type="FunFam" id="2.60.260.20:FF:000004">
    <property type="entry name" value="Molecular chaperone DnaJ"/>
    <property type="match status" value="1"/>
</dbReference>
<gene>
    <name evidence="14 18" type="primary">dnaJ</name>
    <name evidence="18" type="ORF">HYX28_06885</name>
</gene>
<evidence type="ECO:0000256" key="15">
    <source>
        <dbReference type="PROSITE-ProRule" id="PRU00546"/>
    </source>
</evidence>
<dbReference type="Pfam" id="PF00684">
    <property type="entry name" value="DnaJ_CXXCXGXG"/>
    <property type="match status" value="1"/>
</dbReference>
<feature type="binding site" evidence="14">
    <location>
        <position position="152"/>
    </location>
    <ligand>
        <name>Zn(2+)</name>
        <dbReference type="ChEBI" id="CHEBI:29105"/>
        <label>1</label>
    </ligand>
</feature>
<dbReference type="InterPro" id="IPR036410">
    <property type="entry name" value="HSP_DnaJ_Cys-rich_dom_sf"/>
</dbReference>
<comment type="cofactor">
    <cofactor evidence="14">
        <name>Zn(2+)</name>
        <dbReference type="ChEBI" id="CHEBI:29105"/>
    </cofactor>
    <text evidence="14">Binds 2 Zn(2+) ions per monomer.</text>
</comment>
<dbReference type="CDD" id="cd06257">
    <property type="entry name" value="DnaJ"/>
    <property type="match status" value="1"/>
</dbReference>
<evidence type="ECO:0000256" key="11">
    <source>
        <dbReference type="ARBA" id="ARBA00053423"/>
    </source>
</evidence>
<organism evidence="18 19">
    <name type="scientific">Candidatus Korobacter versatilis</name>
    <dbReference type="NCBI Taxonomy" id="658062"/>
    <lineage>
        <taxon>Bacteria</taxon>
        <taxon>Pseudomonadati</taxon>
        <taxon>Acidobacteriota</taxon>
        <taxon>Terriglobia</taxon>
        <taxon>Terriglobales</taxon>
        <taxon>Candidatus Korobacteraceae</taxon>
        <taxon>Candidatus Korobacter</taxon>
    </lineage>
</organism>
<comment type="function">
    <text evidence="11 14">Participates actively in the response to hyperosmotic and heat shock by preventing the aggregation of stress-denatured proteins and by disaggregating proteins, also in an autonomous, DnaK-independent fashion. Unfolded proteins bind initially to DnaJ; upon interaction with the DnaJ-bound protein, DnaK hydrolyzes its bound ATP, resulting in the formation of a stable complex. GrpE releases ADP from DnaK; ATP binding to DnaK triggers the release of the substrate protein, thus completing the reaction cycle. Several rounds of ATP-dependent interactions between DnaJ, DnaK and GrpE are required for fully efficient folding. Also involved, together with DnaK and GrpE, in the DNA replication of plasmids through activation of initiation proteins.</text>
</comment>
<feature type="domain" description="CR-type" evidence="17">
    <location>
        <begin position="139"/>
        <end position="217"/>
    </location>
</feature>
<dbReference type="GO" id="GO:0051082">
    <property type="term" value="F:unfolded protein binding"/>
    <property type="evidence" value="ECO:0007669"/>
    <property type="project" value="UniProtKB-UniRule"/>
</dbReference>
<comment type="domain">
    <text evidence="14">The J domain is necessary and sufficient to stimulate DnaK ATPase activity. Zinc center 1 plays an important role in the autonomous, DnaK-independent chaperone activity of DnaJ. Zinc center 2 is essential for interaction with DnaK and for DnaJ activity.</text>
</comment>
<evidence type="ECO:0000313" key="18">
    <source>
        <dbReference type="EMBL" id="MBI2678490.1"/>
    </source>
</evidence>
<dbReference type="PROSITE" id="PS50076">
    <property type="entry name" value="DNAJ_2"/>
    <property type="match status" value="1"/>
</dbReference>
<feature type="binding site" evidence="14">
    <location>
        <position position="169"/>
    </location>
    <ligand>
        <name>Zn(2+)</name>
        <dbReference type="ChEBI" id="CHEBI:29105"/>
        <label>2</label>
    </ligand>
</feature>
<dbReference type="InterPro" id="IPR008971">
    <property type="entry name" value="HSP40/DnaJ_pept-bd"/>
</dbReference>
<feature type="binding site" evidence="14">
    <location>
        <position position="194"/>
    </location>
    <ligand>
        <name>Zn(2+)</name>
        <dbReference type="ChEBI" id="CHEBI:29105"/>
        <label>2</label>
    </ligand>
</feature>
<dbReference type="PANTHER" id="PTHR43096">
    <property type="entry name" value="DNAJ HOMOLOG 1, MITOCHONDRIAL-RELATED"/>
    <property type="match status" value="1"/>
</dbReference>
<dbReference type="CDD" id="cd10747">
    <property type="entry name" value="DnaJ_C"/>
    <property type="match status" value="1"/>
</dbReference>
<feature type="repeat" description="CXXCXGXG motif" evidence="14">
    <location>
        <begin position="169"/>
        <end position="176"/>
    </location>
</feature>
<evidence type="ECO:0000256" key="10">
    <source>
        <dbReference type="ARBA" id="ARBA00023186"/>
    </source>
</evidence>
<dbReference type="GO" id="GO:0031072">
    <property type="term" value="F:heat shock protein binding"/>
    <property type="evidence" value="ECO:0007669"/>
    <property type="project" value="InterPro"/>
</dbReference>
<dbReference type="Proteomes" id="UP000779809">
    <property type="component" value="Unassembled WGS sequence"/>
</dbReference>
<dbReference type="Gene3D" id="2.60.260.20">
    <property type="entry name" value="Urease metallochaperone UreE, N-terminal domain"/>
    <property type="match status" value="2"/>
</dbReference>
<dbReference type="GO" id="GO:0008270">
    <property type="term" value="F:zinc ion binding"/>
    <property type="evidence" value="ECO:0007669"/>
    <property type="project" value="UniProtKB-UniRule"/>
</dbReference>
<feature type="zinc finger region" description="CR-type" evidence="15">
    <location>
        <begin position="139"/>
        <end position="217"/>
    </location>
</feature>
<feature type="binding site" evidence="14">
    <location>
        <position position="205"/>
    </location>
    <ligand>
        <name>Zn(2+)</name>
        <dbReference type="ChEBI" id="CHEBI:29105"/>
        <label>1</label>
    </ligand>
</feature>
<evidence type="ECO:0000259" key="17">
    <source>
        <dbReference type="PROSITE" id="PS51188"/>
    </source>
</evidence>
<dbReference type="SUPFAM" id="SSF57938">
    <property type="entry name" value="DnaJ/Hsp40 cysteine-rich domain"/>
    <property type="match status" value="1"/>
</dbReference>
<evidence type="ECO:0000256" key="13">
    <source>
        <dbReference type="ARBA" id="ARBA00067609"/>
    </source>
</evidence>
<proteinExistence type="inferred from homology"/>
<feature type="domain" description="J" evidence="16">
    <location>
        <begin position="8"/>
        <end position="73"/>
    </location>
</feature>
<reference evidence="18" key="1">
    <citation type="submission" date="2020-07" db="EMBL/GenBank/DDBJ databases">
        <title>Huge and variable diversity of episymbiotic CPR bacteria and DPANN archaea in groundwater ecosystems.</title>
        <authorList>
            <person name="He C.Y."/>
            <person name="Keren R."/>
            <person name="Whittaker M."/>
            <person name="Farag I.F."/>
            <person name="Doudna J."/>
            <person name="Cate J.H.D."/>
            <person name="Banfield J.F."/>
        </authorList>
    </citation>
    <scope>NUCLEOTIDE SEQUENCE</scope>
    <source>
        <strain evidence="18">NC_groundwater_580_Pr5_B-0.1um_64_19</strain>
    </source>
</reference>
<dbReference type="InterPro" id="IPR002939">
    <property type="entry name" value="DnaJ_C"/>
</dbReference>
<evidence type="ECO:0000256" key="9">
    <source>
        <dbReference type="ARBA" id="ARBA00023016"/>
    </source>
</evidence>
<feature type="binding site" evidence="14">
    <location>
        <position position="191"/>
    </location>
    <ligand>
        <name>Zn(2+)</name>
        <dbReference type="ChEBI" id="CHEBI:29105"/>
        <label>2</label>
    </ligand>
</feature>
<keyword evidence="7 14" id="KW-0863">Zinc-finger</keyword>
<accession>A0A932ER44</accession>
<keyword evidence="9 14" id="KW-0346">Stress response</keyword>
<evidence type="ECO:0000256" key="14">
    <source>
        <dbReference type="HAMAP-Rule" id="MF_01152"/>
    </source>
</evidence>
<evidence type="ECO:0000259" key="16">
    <source>
        <dbReference type="PROSITE" id="PS50076"/>
    </source>
</evidence>
<dbReference type="NCBIfam" id="TIGR02349">
    <property type="entry name" value="DnaJ_bact"/>
    <property type="match status" value="1"/>
</dbReference>
<dbReference type="HAMAP" id="MF_01152">
    <property type="entry name" value="DnaJ"/>
    <property type="match status" value="1"/>
</dbReference>
<dbReference type="EMBL" id="JACPNR010000009">
    <property type="protein sequence ID" value="MBI2678490.1"/>
    <property type="molecule type" value="Genomic_DNA"/>
</dbReference>
<dbReference type="Gene3D" id="1.10.287.110">
    <property type="entry name" value="DnaJ domain"/>
    <property type="match status" value="1"/>
</dbReference>
<comment type="subunit">
    <text evidence="2 14">Homodimer.</text>
</comment>
<dbReference type="InterPro" id="IPR012724">
    <property type="entry name" value="DnaJ"/>
</dbReference>
<feature type="repeat" description="CXXCXGXG motif" evidence="14">
    <location>
        <begin position="191"/>
        <end position="198"/>
    </location>
</feature>
<dbReference type="PANTHER" id="PTHR43096:SF48">
    <property type="entry name" value="CHAPERONE PROTEIN DNAJ"/>
    <property type="match status" value="1"/>
</dbReference>
<name>A0A932ER44_9BACT</name>
<dbReference type="GO" id="GO:0042026">
    <property type="term" value="P:protein refolding"/>
    <property type="evidence" value="ECO:0007669"/>
    <property type="project" value="TreeGrafter"/>
</dbReference>
<feature type="binding site" evidence="14">
    <location>
        <position position="172"/>
    </location>
    <ligand>
        <name>Zn(2+)</name>
        <dbReference type="ChEBI" id="CHEBI:29105"/>
        <label>2</label>
    </ligand>
</feature>
<dbReference type="Gene3D" id="2.10.230.10">
    <property type="entry name" value="Heat shock protein DnaJ, cysteine-rich domain"/>
    <property type="match status" value="1"/>
</dbReference>
<evidence type="ECO:0000256" key="7">
    <source>
        <dbReference type="ARBA" id="ARBA00022771"/>
    </source>
</evidence>
<dbReference type="GO" id="GO:0006260">
    <property type="term" value="P:DNA replication"/>
    <property type="evidence" value="ECO:0007669"/>
    <property type="project" value="UniProtKB-KW"/>
</dbReference>
<dbReference type="GO" id="GO:0005524">
    <property type="term" value="F:ATP binding"/>
    <property type="evidence" value="ECO:0007669"/>
    <property type="project" value="InterPro"/>
</dbReference>
<dbReference type="PROSITE" id="PS00636">
    <property type="entry name" value="DNAJ_1"/>
    <property type="match status" value="1"/>
</dbReference>
<protein>
    <recommendedName>
        <fullName evidence="13 14">Chaperone protein DnaJ</fullName>
    </recommendedName>
</protein>
<feature type="binding site" evidence="14">
    <location>
        <position position="208"/>
    </location>
    <ligand>
        <name>Zn(2+)</name>
        <dbReference type="ChEBI" id="CHEBI:29105"/>
        <label>1</label>
    </ligand>
</feature>
<evidence type="ECO:0000256" key="5">
    <source>
        <dbReference type="ARBA" id="ARBA00022723"/>
    </source>
</evidence>
<sequence length="376" mass="41287">MTTRTKRDYYEVLSVSRTATDVEIKTAYRKLALQYHPDRNPDKPEAEEMFKEASEAYSVLADVDKRSAYDRFGHAAVSGAGGPAGFDPTIFEGFGDIFGEIFGFADMFGGAAGGRRNRAQRGGDLREDLDLEFDEAVAGAKKTVKTRRRETCETCEGSGAEPGKSAATCRACEGRGQVRYQQGFFSISRTCPECRGAGQLIKDPCKTCKGEGRAMRTRELEVKVPAGVEDGTRIRYSEQGESGVHGGPPGDLYIILHVKEHAFFERDGKDLYCVVPISFTQATLGAQLAVPTLDGEHTLKVPDGTQSGTRFRLRGKGVPAVSGHGRGDIFVEVRVQTPAKLSKRQRELLEELDSLTQVDNKPQRRSLFSRVKDIFA</sequence>
<comment type="similarity">
    <text evidence="12 14">Belongs to the DnaJ family.</text>
</comment>
<dbReference type="SUPFAM" id="SSF49493">
    <property type="entry name" value="HSP40/DnaJ peptide-binding domain"/>
    <property type="match status" value="2"/>
</dbReference>
<keyword evidence="8 14" id="KW-0862">Zinc</keyword>
<evidence type="ECO:0000256" key="2">
    <source>
        <dbReference type="ARBA" id="ARBA00011738"/>
    </source>
</evidence>
<evidence type="ECO:0000256" key="4">
    <source>
        <dbReference type="ARBA" id="ARBA00022705"/>
    </source>
</evidence>
<evidence type="ECO:0000256" key="8">
    <source>
        <dbReference type="ARBA" id="ARBA00022833"/>
    </source>
</evidence>
<evidence type="ECO:0000256" key="3">
    <source>
        <dbReference type="ARBA" id="ARBA00022490"/>
    </source>
</evidence>
<dbReference type="Pfam" id="PF01556">
    <property type="entry name" value="DnaJ_C"/>
    <property type="match status" value="1"/>
</dbReference>
<evidence type="ECO:0000256" key="12">
    <source>
        <dbReference type="ARBA" id="ARBA00061004"/>
    </source>
</evidence>
<keyword evidence="5 14" id="KW-0479">Metal-binding</keyword>
<dbReference type="InterPro" id="IPR001623">
    <property type="entry name" value="DnaJ_domain"/>
</dbReference>
<dbReference type="NCBIfam" id="NF008035">
    <property type="entry name" value="PRK10767.1"/>
    <property type="match status" value="1"/>
</dbReference>
<dbReference type="Pfam" id="PF00226">
    <property type="entry name" value="DnaJ"/>
    <property type="match status" value="1"/>
</dbReference>
<dbReference type="FunFam" id="2.10.230.10:FF:000002">
    <property type="entry name" value="Molecular chaperone DnaJ"/>
    <property type="match status" value="1"/>
</dbReference>
<feature type="repeat" description="CXXCXGXG motif" evidence="14">
    <location>
        <begin position="152"/>
        <end position="159"/>
    </location>
</feature>
<keyword evidence="6 14" id="KW-0677">Repeat</keyword>
<dbReference type="InterPro" id="IPR001305">
    <property type="entry name" value="HSP_DnaJ_Cys-rich_dom"/>
</dbReference>
<dbReference type="SUPFAM" id="SSF46565">
    <property type="entry name" value="Chaperone J-domain"/>
    <property type="match status" value="1"/>
</dbReference>
<dbReference type="GO" id="GO:0009408">
    <property type="term" value="P:response to heat"/>
    <property type="evidence" value="ECO:0007669"/>
    <property type="project" value="InterPro"/>
</dbReference>
<feature type="binding site" evidence="14">
    <location>
        <position position="155"/>
    </location>
    <ligand>
        <name>Zn(2+)</name>
        <dbReference type="ChEBI" id="CHEBI:29105"/>
        <label>1</label>
    </ligand>
</feature>
<dbReference type="SMART" id="SM00271">
    <property type="entry name" value="DnaJ"/>
    <property type="match status" value="1"/>
</dbReference>
<comment type="subcellular location">
    <subcellularLocation>
        <location evidence="1 14">Cytoplasm</location>
    </subcellularLocation>
</comment>
<dbReference type="InterPro" id="IPR018253">
    <property type="entry name" value="DnaJ_domain_CS"/>
</dbReference>
<dbReference type="GO" id="GO:0005737">
    <property type="term" value="C:cytoplasm"/>
    <property type="evidence" value="ECO:0007669"/>
    <property type="project" value="UniProtKB-SubCell"/>
</dbReference>
<keyword evidence="10 14" id="KW-0143">Chaperone</keyword>
<keyword evidence="3 14" id="KW-0963">Cytoplasm</keyword>
<comment type="caution">
    <text evidence="18">The sequence shown here is derived from an EMBL/GenBank/DDBJ whole genome shotgun (WGS) entry which is preliminary data.</text>
</comment>
<dbReference type="InterPro" id="IPR036869">
    <property type="entry name" value="J_dom_sf"/>
</dbReference>
<keyword evidence="4 14" id="KW-0235">DNA replication</keyword>
<evidence type="ECO:0000313" key="19">
    <source>
        <dbReference type="Proteomes" id="UP000779809"/>
    </source>
</evidence>
<dbReference type="FunFam" id="1.10.287.110:FF:000034">
    <property type="entry name" value="Chaperone protein DnaJ"/>
    <property type="match status" value="1"/>
</dbReference>
<evidence type="ECO:0000256" key="6">
    <source>
        <dbReference type="ARBA" id="ARBA00022737"/>
    </source>
</evidence>
<feature type="repeat" description="CXXCXGXG motif" evidence="14">
    <location>
        <begin position="205"/>
        <end position="212"/>
    </location>
</feature>